<organism evidence="2">
    <name type="scientific">Candidatus Kentrum sp. FM</name>
    <dbReference type="NCBI Taxonomy" id="2126340"/>
    <lineage>
        <taxon>Bacteria</taxon>
        <taxon>Pseudomonadati</taxon>
        <taxon>Pseudomonadota</taxon>
        <taxon>Gammaproteobacteria</taxon>
        <taxon>Candidatus Kentrum</taxon>
    </lineage>
</organism>
<name>A0A450TW30_9GAMM</name>
<dbReference type="AlphaFoldDB" id="A0A450TW30"/>
<evidence type="ECO:0000313" key="1">
    <source>
        <dbReference type="EMBL" id="VFJ58178.1"/>
    </source>
</evidence>
<gene>
    <name evidence="2" type="ORF">BECKFM1743A_GA0114220_106963</name>
    <name evidence="3" type="ORF">BECKFM1743B_GA0114221_1001213</name>
    <name evidence="1" type="ORF">BECKFM1743C_GA0114222_102182</name>
</gene>
<sequence length="59" mass="6762">MLIYLDACSIQRPLDDRSQPRINLEAEAIVTVLNLIESGDILFISRSALQMDRVLRVLY</sequence>
<evidence type="ECO:0000313" key="2">
    <source>
        <dbReference type="EMBL" id="VFJ73155.1"/>
    </source>
</evidence>
<protein>
    <submittedName>
        <fullName evidence="2">Uncharacterized protein</fullName>
    </submittedName>
</protein>
<accession>A0A450TW30</accession>
<dbReference type="EMBL" id="CAADFL010000012">
    <property type="protein sequence ID" value="VFK06200.1"/>
    <property type="molecule type" value="Genomic_DNA"/>
</dbReference>
<evidence type="ECO:0000313" key="3">
    <source>
        <dbReference type="EMBL" id="VFK06200.1"/>
    </source>
</evidence>
<proteinExistence type="predicted"/>
<dbReference type="EMBL" id="CAADFA010000218">
    <property type="protein sequence ID" value="VFJ58178.1"/>
    <property type="molecule type" value="Genomic_DNA"/>
</dbReference>
<dbReference type="EMBL" id="CAADEZ010000696">
    <property type="protein sequence ID" value="VFJ73155.1"/>
    <property type="molecule type" value="Genomic_DNA"/>
</dbReference>
<reference evidence="2" key="1">
    <citation type="submission" date="2019-02" db="EMBL/GenBank/DDBJ databases">
        <authorList>
            <person name="Gruber-Vodicka R. H."/>
            <person name="Seah K. B. B."/>
        </authorList>
    </citation>
    <scope>NUCLEOTIDE SEQUENCE</scope>
    <source>
        <strain evidence="2">BECK_BZ163</strain>
        <strain evidence="3">BECK_BZ164</strain>
        <strain evidence="1">BECK_BZ165</strain>
    </source>
</reference>